<name>A0A1W0A0B1_9STRA</name>
<dbReference type="Gene3D" id="3.40.30.10">
    <property type="entry name" value="Glutaredoxin"/>
    <property type="match status" value="1"/>
</dbReference>
<dbReference type="AlphaFoldDB" id="A0A1W0A0B1"/>
<feature type="domain" description="GST N-terminal" evidence="1">
    <location>
        <begin position="1"/>
        <end position="34"/>
    </location>
</feature>
<dbReference type="InterPro" id="IPR004045">
    <property type="entry name" value="Glutathione_S-Trfase_N"/>
</dbReference>
<comment type="caution">
    <text evidence="2">The sequence shown here is derived from an EMBL/GenBank/DDBJ whole genome shotgun (WGS) entry which is preliminary data.</text>
</comment>
<gene>
    <name evidence="2" type="ORF">THRCLA_21083</name>
</gene>
<dbReference type="Proteomes" id="UP000243217">
    <property type="component" value="Unassembled WGS sequence"/>
</dbReference>
<accession>A0A1W0A0B1</accession>
<evidence type="ECO:0000259" key="1">
    <source>
        <dbReference type="PROSITE" id="PS50404"/>
    </source>
</evidence>
<sequence length="65" mass="7037">MENGLIPALQANNHTYGQSLATARYAAKLAGLYPIDSLIALKADSIVDVITELYNAGRCCLQNQR</sequence>
<proteinExistence type="predicted"/>
<evidence type="ECO:0000313" key="2">
    <source>
        <dbReference type="EMBL" id="OQS03732.1"/>
    </source>
</evidence>
<dbReference type="PROSITE" id="PS50404">
    <property type="entry name" value="GST_NTER"/>
    <property type="match status" value="1"/>
</dbReference>
<dbReference type="Gene3D" id="1.20.1050.10">
    <property type="match status" value="1"/>
</dbReference>
<reference evidence="2 3" key="1">
    <citation type="journal article" date="2014" name="Genome Biol. Evol.">
        <title>The secreted proteins of Achlya hypogyna and Thraustotheca clavata identify the ancestral oomycete secretome and reveal gene acquisitions by horizontal gene transfer.</title>
        <authorList>
            <person name="Misner I."/>
            <person name="Blouin N."/>
            <person name="Leonard G."/>
            <person name="Richards T.A."/>
            <person name="Lane C.E."/>
        </authorList>
    </citation>
    <scope>NUCLEOTIDE SEQUENCE [LARGE SCALE GENOMIC DNA]</scope>
    <source>
        <strain evidence="2 3">ATCC 34112</strain>
    </source>
</reference>
<dbReference type="EMBL" id="JNBS01000790">
    <property type="protein sequence ID" value="OQS03732.1"/>
    <property type="molecule type" value="Genomic_DNA"/>
</dbReference>
<dbReference type="STRING" id="74557.A0A1W0A0B1"/>
<evidence type="ECO:0000313" key="3">
    <source>
        <dbReference type="Proteomes" id="UP000243217"/>
    </source>
</evidence>
<organism evidence="2 3">
    <name type="scientific">Thraustotheca clavata</name>
    <dbReference type="NCBI Taxonomy" id="74557"/>
    <lineage>
        <taxon>Eukaryota</taxon>
        <taxon>Sar</taxon>
        <taxon>Stramenopiles</taxon>
        <taxon>Oomycota</taxon>
        <taxon>Saprolegniomycetes</taxon>
        <taxon>Saprolegniales</taxon>
        <taxon>Achlyaceae</taxon>
        <taxon>Thraustotheca</taxon>
    </lineage>
</organism>
<keyword evidence="3" id="KW-1185">Reference proteome</keyword>
<protein>
    <recommendedName>
        <fullName evidence="1">GST N-terminal domain-containing protein</fullName>
    </recommendedName>
</protein>
<dbReference type="OrthoDB" id="420389at2759"/>